<dbReference type="OrthoDB" id="5849698at2759"/>
<organism evidence="2 3">
    <name type="scientific">Bursaphelenchus okinawaensis</name>
    <dbReference type="NCBI Taxonomy" id="465554"/>
    <lineage>
        <taxon>Eukaryota</taxon>
        <taxon>Metazoa</taxon>
        <taxon>Ecdysozoa</taxon>
        <taxon>Nematoda</taxon>
        <taxon>Chromadorea</taxon>
        <taxon>Rhabditida</taxon>
        <taxon>Tylenchina</taxon>
        <taxon>Tylenchomorpha</taxon>
        <taxon>Aphelenchoidea</taxon>
        <taxon>Aphelenchoididae</taxon>
        <taxon>Bursaphelenchus</taxon>
    </lineage>
</organism>
<comment type="caution">
    <text evidence="2">The sequence shown here is derived from an EMBL/GenBank/DDBJ whole genome shotgun (WGS) entry which is preliminary data.</text>
</comment>
<feature type="region of interest" description="Disordered" evidence="1">
    <location>
        <begin position="1"/>
        <end position="45"/>
    </location>
</feature>
<evidence type="ECO:0000313" key="2">
    <source>
        <dbReference type="EMBL" id="CAD5223659.1"/>
    </source>
</evidence>
<dbReference type="Proteomes" id="UP000783686">
    <property type="component" value="Unassembled WGS sequence"/>
</dbReference>
<reference evidence="2" key="1">
    <citation type="submission" date="2020-09" db="EMBL/GenBank/DDBJ databases">
        <authorList>
            <person name="Kikuchi T."/>
        </authorList>
    </citation>
    <scope>NUCLEOTIDE SEQUENCE</scope>
    <source>
        <strain evidence="2">SH1</strain>
    </source>
</reference>
<feature type="compositionally biased region" description="Low complexity" evidence="1">
    <location>
        <begin position="1"/>
        <end position="16"/>
    </location>
</feature>
<name>A0A811L7N2_9BILA</name>
<evidence type="ECO:0000313" key="3">
    <source>
        <dbReference type="Proteomes" id="UP000614601"/>
    </source>
</evidence>
<keyword evidence="3" id="KW-1185">Reference proteome</keyword>
<feature type="compositionally biased region" description="Basic and acidic residues" evidence="1">
    <location>
        <begin position="17"/>
        <end position="35"/>
    </location>
</feature>
<proteinExistence type="predicted"/>
<sequence>MSTMSKTSSIMTSKSSVPKDTKIKFEAPEQTRKTNDAPPAPGQVTAEKVNFEIKDEVELLRSGVMNKHGEHVKAMGK</sequence>
<dbReference type="AlphaFoldDB" id="A0A811L7N2"/>
<dbReference type="Proteomes" id="UP000614601">
    <property type="component" value="Unassembled WGS sequence"/>
</dbReference>
<dbReference type="EMBL" id="CAJFCW020000005">
    <property type="protein sequence ID" value="CAG9118407.1"/>
    <property type="molecule type" value="Genomic_DNA"/>
</dbReference>
<gene>
    <name evidence="2" type="ORF">BOKJ2_LOCUS10429</name>
</gene>
<protein>
    <submittedName>
        <fullName evidence="2">Uncharacterized protein</fullName>
    </submittedName>
</protein>
<accession>A0A811L7N2</accession>
<dbReference type="EMBL" id="CAJFDH010000005">
    <property type="protein sequence ID" value="CAD5223659.1"/>
    <property type="molecule type" value="Genomic_DNA"/>
</dbReference>
<evidence type="ECO:0000256" key="1">
    <source>
        <dbReference type="SAM" id="MobiDB-lite"/>
    </source>
</evidence>